<dbReference type="EMBL" id="JACHGJ010000001">
    <property type="protein sequence ID" value="MBB6479284.1"/>
    <property type="molecule type" value="Genomic_DNA"/>
</dbReference>
<gene>
    <name evidence="1" type="ORF">HNR50_000917</name>
</gene>
<sequence>MGKKSLAVLLLLITSVSLYAEGKDILTLSLSGGMTLDIAEFGLEKKFLSAGIAFQFPRTVSPGFKPQFSFNNDTWSLYLPAVLSLPIQSRSNRKITLEPYMGGGAVYFSDDKAFYPLVTGGLIFHIGSFFTDVPLYWYFHDRDSDFLIGLNLGWSFAFPR</sequence>
<accession>A0A841R2N0</accession>
<evidence type="ECO:0008006" key="3">
    <source>
        <dbReference type="Google" id="ProtNLM"/>
    </source>
</evidence>
<evidence type="ECO:0000313" key="1">
    <source>
        <dbReference type="EMBL" id="MBB6479284.1"/>
    </source>
</evidence>
<keyword evidence="2" id="KW-1185">Reference proteome</keyword>
<dbReference type="AlphaFoldDB" id="A0A841R2N0"/>
<evidence type="ECO:0000313" key="2">
    <source>
        <dbReference type="Proteomes" id="UP000587760"/>
    </source>
</evidence>
<dbReference type="RefSeq" id="WP_184744324.1">
    <property type="nucleotide sequence ID" value="NZ_JACHGJ010000001.1"/>
</dbReference>
<reference evidence="1 2" key="1">
    <citation type="submission" date="2020-08" db="EMBL/GenBank/DDBJ databases">
        <title>Genomic Encyclopedia of Type Strains, Phase IV (KMG-IV): sequencing the most valuable type-strain genomes for metagenomic binning, comparative biology and taxonomic classification.</title>
        <authorList>
            <person name="Goeker M."/>
        </authorList>
    </citation>
    <scope>NUCLEOTIDE SEQUENCE [LARGE SCALE GENOMIC DNA]</scope>
    <source>
        <strain evidence="1 2">DSM 2461</strain>
    </source>
</reference>
<comment type="caution">
    <text evidence="1">The sequence shown here is derived from an EMBL/GenBank/DDBJ whole genome shotgun (WGS) entry which is preliminary data.</text>
</comment>
<dbReference type="Proteomes" id="UP000587760">
    <property type="component" value="Unassembled WGS sequence"/>
</dbReference>
<proteinExistence type="predicted"/>
<protein>
    <recommendedName>
        <fullName evidence="3">Outer membrane protein beta-barrel domain-containing protein</fullName>
    </recommendedName>
</protein>
<organism evidence="1 2">
    <name type="scientific">Spirochaeta isovalerica</name>
    <dbReference type="NCBI Taxonomy" id="150"/>
    <lineage>
        <taxon>Bacteria</taxon>
        <taxon>Pseudomonadati</taxon>
        <taxon>Spirochaetota</taxon>
        <taxon>Spirochaetia</taxon>
        <taxon>Spirochaetales</taxon>
        <taxon>Spirochaetaceae</taxon>
        <taxon>Spirochaeta</taxon>
    </lineage>
</organism>
<name>A0A841R2N0_9SPIO</name>